<gene>
    <name evidence="7" type="ORF">GCM10009001_26700</name>
</gene>
<evidence type="ECO:0000256" key="1">
    <source>
        <dbReference type="ARBA" id="ARBA00004651"/>
    </source>
</evidence>
<keyword evidence="8" id="KW-1185">Reference proteome</keyword>
<dbReference type="EMBL" id="BAAADS010000018">
    <property type="protein sequence ID" value="GAA0608006.1"/>
    <property type="molecule type" value="Genomic_DNA"/>
</dbReference>
<feature type="transmembrane region" description="Helical" evidence="6">
    <location>
        <begin position="63"/>
        <end position="83"/>
    </location>
</feature>
<dbReference type="Pfam" id="PF03788">
    <property type="entry name" value="LrgA"/>
    <property type="match status" value="1"/>
</dbReference>
<dbReference type="PANTHER" id="PTHR33931">
    <property type="entry name" value="HOLIN-LIKE PROTEIN CIDA-RELATED"/>
    <property type="match status" value="1"/>
</dbReference>
<dbReference type="Proteomes" id="UP001500866">
    <property type="component" value="Unassembled WGS sequence"/>
</dbReference>
<sequence>MQKSIKLILQIAVLYGIYMFGGWIQDTLNLFVPGSVIGLILLFIALQTNIVNVRWIEEGASFFVRHLTLFFIPATVGVMQYYSVFSGKGVLLILIVLASTILVMGSAGFISQWMIKRKEMES</sequence>
<evidence type="ECO:0000256" key="5">
    <source>
        <dbReference type="ARBA" id="ARBA00023136"/>
    </source>
</evidence>
<feature type="transmembrane region" description="Helical" evidence="6">
    <location>
        <begin position="89"/>
        <end position="110"/>
    </location>
</feature>
<comment type="caution">
    <text evidence="7">The sequence shown here is derived from an EMBL/GenBank/DDBJ whole genome shotgun (WGS) entry which is preliminary data.</text>
</comment>
<organism evidence="7 8">
    <name type="scientific">Virgibacillus siamensis</name>
    <dbReference type="NCBI Taxonomy" id="480071"/>
    <lineage>
        <taxon>Bacteria</taxon>
        <taxon>Bacillati</taxon>
        <taxon>Bacillota</taxon>
        <taxon>Bacilli</taxon>
        <taxon>Bacillales</taxon>
        <taxon>Bacillaceae</taxon>
        <taxon>Virgibacillus</taxon>
    </lineage>
</organism>
<keyword evidence="2" id="KW-1003">Cell membrane</keyword>
<protein>
    <submittedName>
        <fullName evidence="7">CidA/LrgA family holin-like protein</fullName>
    </submittedName>
</protein>
<dbReference type="PANTHER" id="PTHR33931:SF2">
    <property type="entry name" value="HOLIN-LIKE PROTEIN CIDA"/>
    <property type="match status" value="1"/>
</dbReference>
<evidence type="ECO:0000313" key="8">
    <source>
        <dbReference type="Proteomes" id="UP001500866"/>
    </source>
</evidence>
<keyword evidence="4 6" id="KW-1133">Transmembrane helix</keyword>
<accession>A0ABP3RIN4</accession>
<evidence type="ECO:0000256" key="2">
    <source>
        <dbReference type="ARBA" id="ARBA00022475"/>
    </source>
</evidence>
<evidence type="ECO:0000256" key="4">
    <source>
        <dbReference type="ARBA" id="ARBA00022989"/>
    </source>
</evidence>
<dbReference type="InterPro" id="IPR005538">
    <property type="entry name" value="LrgA/CidA"/>
</dbReference>
<reference evidence="8" key="1">
    <citation type="journal article" date="2019" name="Int. J. Syst. Evol. Microbiol.">
        <title>The Global Catalogue of Microorganisms (GCM) 10K type strain sequencing project: providing services to taxonomists for standard genome sequencing and annotation.</title>
        <authorList>
            <consortium name="The Broad Institute Genomics Platform"/>
            <consortium name="The Broad Institute Genome Sequencing Center for Infectious Disease"/>
            <person name="Wu L."/>
            <person name="Ma J."/>
        </authorList>
    </citation>
    <scope>NUCLEOTIDE SEQUENCE [LARGE SCALE GENOMIC DNA]</scope>
    <source>
        <strain evidence="8">JCM 15395</strain>
    </source>
</reference>
<dbReference type="NCBIfam" id="NF002460">
    <property type="entry name" value="PRK01658.1"/>
    <property type="match status" value="1"/>
</dbReference>
<keyword evidence="5 6" id="KW-0472">Membrane</keyword>
<dbReference type="RefSeq" id="WP_343814031.1">
    <property type="nucleotide sequence ID" value="NZ_BAAADS010000018.1"/>
</dbReference>
<feature type="transmembrane region" description="Helical" evidence="6">
    <location>
        <begin position="30"/>
        <end position="51"/>
    </location>
</feature>
<comment type="subcellular location">
    <subcellularLocation>
        <location evidence="1">Cell membrane</location>
        <topology evidence="1">Multi-pass membrane protein</topology>
    </subcellularLocation>
</comment>
<evidence type="ECO:0000256" key="6">
    <source>
        <dbReference type="SAM" id="Phobius"/>
    </source>
</evidence>
<keyword evidence="3 6" id="KW-0812">Transmembrane</keyword>
<proteinExistence type="predicted"/>
<evidence type="ECO:0000313" key="7">
    <source>
        <dbReference type="EMBL" id="GAA0608006.1"/>
    </source>
</evidence>
<evidence type="ECO:0000256" key="3">
    <source>
        <dbReference type="ARBA" id="ARBA00022692"/>
    </source>
</evidence>
<name>A0ABP3RIN4_9BACI</name>
<feature type="transmembrane region" description="Helical" evidence="6">
    <location>
        <begin position="7"/>
        <end position="24"/>
    </location>
</feature>